<dbReference type="GO" id="GO:0016020">
    <property type="term" value="C:membrane"/>
    <property type="evidence" value="ECO:0007669"/>
    <property type="project" value="UniProtKB-SubCell"/>
</dbReference>
<protein>
    <recommendedName>
        <fullName evidence="8">DoxX family protein</fullName>
    </recommendedName>
</protein>
<gene>
    <name evidence="6" type="ORF">A3B14_03970</name>
</gene>
<evidence type="ECO:0008006" key="8">
    <source>
        <dbReference type="Google" id="ProtNLM"/>
    </source>
</evidence>
<evidence type="ECO:0000256" key="4">
    <source>
        <dbReference type="ARBA" id="ARBA00023136"/>
    </source>
</evidence>
<dbReference type="Proteomes" id="UP000176800">
    <property type="component" value="Unassembled WGS sequence"/>
</dbReference>
<dbReference type="InterPro" id="IPR032808">
    <property type="entry name" value="DoxX"/>
</dbReference>
<comment type="subcellular location">
    <subcellularLocation>
        <location evidence="1">Membrane</location>
        <topology evidence="1">Multi-pass membrane protein</topology>
    </subcellularLocation>
</comment>
<dbReference type="EMBL" id="MHWE01000013">
    <property type="protein sequence ID" value="OHB03821.1"/>
    <property type="molecule type" value="Genomic_DNA"/>
</dbReference>
<proteinExistence type="predicted"/>
<feature type="transmembrane region" description="Helical" evidence="5">
    <location>
        <begin position="114"/>
        <end position="134"/>
    </location>
</feature>
<comment type="caution">
    <text evidence="6">The sequence shown here is derived from an EMBL/GenBank/DDBJ whole genome shotgun (WGS) entry which is preliminary data.</text>
</comment>
<feature type="transmembrane region" description="Helical" evidence="5">
    <location>
        <begin position="7"/>
        <end position="26"/>
    </location>
</feature>
<evidence type="ECO:0000313" key="6">
    <source>
        <dbReference type="EMBL" id="OHB03821.1"/>
    </source>
</evidence>
<feature type="transmembrane region" description="Helical" evidence="5">
    <location>
        <begin position="82"/>
        <end position="102"/>
    </location>
</feature>
<dbReference type="Pfam" id="PF07681">
    <property type="entry name" value="DoxX"/>
    <property type="match status" value="1"/>
</dbReference>
<feature type="transmembrane region" description="Helical" evidence="5">
    <location>
        <begin position="46"/>
        <end position="75"/>
    </location>
</feature>
<keyword evidence="2 5" id="KW-0812">Transmembrane</keyword>
<name>A0A1G2U2R8_9BACT</name>
<sequence>MQKNIGALLRIALGWLFFYAGITKVLDAAWSPAGYLSAPKMFPEFYAFLISPNILPITAFLSEWGLTLIGAVLILGIFMKPATVLGAAMMFLFYFPILDFPYPNAHAYIVDEHIIYALSLLLLGALNAGSAWSLQKWASRSFLSRIPVVGRWV</sequence>
<reference evidence="6 7" key="1">
    <citation type="journal article" date="2016" name="Nat. Commun.">
        <title>Thousands of microbial genomes shed light on interconnected biogeochemical processes in an aquifer system.</title>
        <authorList>
            <person name="Anantharaman K."/>
            <person name="Brown C.T."/>
            <person name="Hug L.A."/>
            <person name="Sharon I."/>
            <person name="Castelle C.J."/>
            <person name="Probst A.J."/>
            <person name="Thomas B.C."/>
            <person name="Singh A."/>
            <person name="Wilkins M.J."/>
            <person name="Karaoz U."/>
            <person name="Brodie E.L."/>
            <person name="Williams K.H."/>
            <person name="Hubbard S.S."/>
            <person name="Banfield J.F."/>
        </authorList>
    </citation>
    <scope>NUCLEOTIDE SEQUENCE [LARGE SCALE GENOMIC DNA]</scope>
</reference>
<evidence type="ECO:0000256" key="1">
    <source>
        <dbReference type="ARBA" id="ARBA00004141"/>
    </source>
</evidence>
<keyword evidence="3 5" id="KW-1133">Transmembrane helix</keyword>
<dbReference type="AlphaFoldDB" id="A0A1G2U2R8"/>
<keyword evidence="4 5" id="KW-0472">Membrane</keyword>
<evidence type="ECO:0000256" key="5">
    <source>
        <dbReference type="SAM" id="Phobius"/>
    </source>
</evidence>
<accession>A0A1G2U2R8</accession>
<evidence type="ECO:0000256" key="3">
    <source>
        <dbReference type="ARBA" id="ARBA00022989"/>
    </source>
</evidence>
<evidence type="ECO:0000256" key="2">
    <source>
        <dbReference type="ARBA" id="ARBA00022692"/>
    </source>
</evidence>
<organism evidence="6 7">
    <name type="scientific">Candidatus Zambryskibacteria bacterium RIFCSPLOWO2_01_FULL_45_21</name>
    <dbReference type="NCBI Taxonomy" id="1802761"/>
    <lineage>
        <taxon>Bacteria</taxon>
        <taxon>Candidatus Zambryskiibacteriota</taxon>
    </lineage>
</organism>
<evidence type="ECO:0000313" key="7">
    <source>
        <dbReference type="Proteomes" id="UP000176800"/>
    </source>
</evidence>